<accession>A0ABR2ZWS0</accession>
<name>A0ABR2ZWS0_9AGAR</name>
<feature type="compositionally biased region" description="Basic and acidic residues" evidence="1">
    <location>
        <begin position="300"/>
        <end position="313"/>
    </location>
</feature>
<reference evidence="2 3" key="1">
    <citation type="submission" date="2024-05" db="EMBL/GenBank/DDBJ databases">
        <title>A draft genome resource for the thread blight pathogen Marasmius tenuissimus strain MS-2.</title>
        <authorList>
            <person name="Yulfo-Soto G.E."/>
            <person name="Baruah I.K."/>
            <person name="Amoako-Attah I."/>
            <person name="Bukari Y."/>
            <person name="Meinhardt L.W."/>
            <person name="Bailey B.A."/>
            <person name="Cohen S.P."/>
        </authorList>
    </citation>
    <scope>NUCLEOTIDE SEQUENCE [LARGE SCALE GENOMIC DNA]</scope>
    <source>
        <strain evidence="2 3">MS-2</strain>
    </source>
</reference>
<evidence type="ECO:0000313" key="3">
    <source>
        <dbReference type="Proteomes" id="UP001437256"/>
    </source>
</evidence>
<feature type="compositionally biased region" description="Acidic residues" evidence="1">
    <location>
        <begin position="273"/>
        <end position="299"/>
    </location>
</feature>
<feature type="compositionally biased region" description="Polar residues" evidence="1">
    <location>
        <begin position="758"/>
        <end position="768"/>
    </location>
</feature>
<organism evidence="2 3">
    <name type="scientific">Marasmius tenuissimus</name>
    <dbReference type="NCBI Taxonomy" id="585030"/>
    <lineage>
        <taxon>Eukaryota</taxon>
        <taxon>Fungi</taxon>
        <taxon>Dikarya</taxon>
        <taxon>Basidiomycota</taxon>
        <taxon>Agaricomycotina</taxon>
        <taxon>Agaricomycetes</taxon>
        <taxon>Agaricomycetidae</taxon>
        <taxon>Agaricales</taxon>
        <taxon>Marasmiineae</taxon>
        <taxon>Marasmiaceae</taxon>
        <taxon>Marasmius</taxon>
    </lineage>
</organism>
<feature type="region of interest" description="Disordered" evidence="1">
    <location>
        <begin position="266"/>
        <end position="324"/>
    </location>
</feature>
<feature type="compositionally biased region" description="Basic residues" evidence="1">
    <location>
        <begin position="695"/>
        <end position="706"/>
    </location>
</feature>
<protein>
    <submittedName>
        <fullName evidence="2">Uncharacterized protein</fullName>
    </submittedName>
</protein>
<dbReference type="Proteomes" id="UP001437256">
    <property type="component" value="Unassembled WGS sequence"/>
</dbReference>
<evidence type="ECO:0000256" key="1">
    <source>
        <dbReference type="SAM" id="MobiDB-lite"/>
    </source>
</evidence>
<evidence type="ECO:0000313" key="2">
    <source>
        <dbReference type="EMBL" id="KAL0065497.1"/>
    </source>
</evidence>
<dbReference type="EMBL" id="JBBXMP010000047">
    <property type="protein sequence ID" value="KAL0065497.1"/>
    <property type="molecule type" value="Genomic_DNA"/>
</dbReference>
<comment type="caution">
    <text evidence="2">The sequence shown here is derived from an EMBL/GenBank/DDBJ whole genome shotgun (WGS) entry which is preliminary data.</text>
</comment>
<sequence length="782" mass="86880">MNPLELAHQFINLFLGRLRQTFETLSVDAQRGFLEKELLEILSEEDCEKLSAKLNQVVPGATAITGTTSKKQPVFTPTPSLQFRTKRSEISQLLRSLRYPSPPSGSSYKRELLDEVISSLTSWFEVIWQVVYECKAEFEEAHRCLLYAWGTLAEIKELDLDFGTIDRRGGSGCRCAIMAYPLVFTIKDRKGKVIKHFSGKTLCVRTAERVLFWLWRELFVSLAAYRSKSGHDLAKKQVAEMMLDVEEAMGGPRALERILHGGAGDKAFNPWDYDPEDDNDDEWEDESDYNGDYDMDSEDEKYISENDSERRSDTEDDEIEDDDHFADPACDCTLHASHWSSKINNQRLFLRDIILERLNELFAISPSTELHDIILSMTPDFPEKTERDLLEVLSRISCSSSSNFAASLEIYSTMKDTEKIVDLLDTHSHLLRSSDAKAYQQATKALVTPPASTITSAFPNIASLFPTLNSNSSSNKSQRDPVYKQRLALKIVETQLGELVHTMRLGIRSCFDKIEEPAKVDELNVIIRLPANSARRGERIGEWVDSVETSTRGGQLDPMAFAAFMMGLGGAPFGVGGMGAEEDGAADMIGLLEQLEGHAGDEEYVYSERARVAAPPQTDGGGKPVAAAALGGQLVLQKLYVKMAEEMPWLKAKDVVEEMVSRLRDRPAKAHVSAALETLSSFAKLQRSNIALRAEKKKRSEQKRKKEQQEKEEKERLSLELISCFGPTAVPATSGPPPVSITARSGHRFSFGDPTALNAGSTGSSGAQPSPIRTVGGLDDVD</sequence>
<gene>
    <name evidence="2" type="ORF">AAF712_007561</name>
</gene>
<proteinExistence type="predicted"/>
<keyword evidence="3" id="KW-1185">Reference proteome</keyword>
<feature type="region of interest" description="Disordered" evidence="1">
    <location>
        <begin position="728"/>
        <end position="782"/>
    </location>
</feature>
<feature type="region of interest" description="Disordered" evidence="1">
    <location>
        <begin position="693"/>
        <end position="716"/>
    </location>
</feature>
<feature type="compositionally biased region" description="Basic and acidic residues" evidence="1">
    <location>
        <begin position="707"/>
        <end position="716"/>
    </location>
</feature>
<feature type="compositionally biased region" description="Acidic residues" evidence="1">
    <location>
        <begin position="314"/>
        <end position="324"/>
    </location>
</feature>